<accession>A0A382RX87</accession>
<evidence type="ECO:0000313" key="3">
    <source>
        <dbReference type="EMBL" id="SVD01785.1"/>
    </source>
</evidence>
<feature type="coiled-coil region" evidence="1">
    <location>
        <begin position="9"/>
        <end position="39"/>
    </location>
</feature>
<keyword evidence="1" id="KW-0175">Coiled coil</keyword>
<evidence type="ECO:0000256" key="1">
    <source>
        <dbReference type="SAM" id="Coils"/>
    </source>
</evidence>
<dbReference type="Pfam" id="PF22548">
    <property type="entry name" value="AEP-TOTE"/>
    <property type="match status" value="1"/>
</dbReference>
<feature type="non-terminal residue" evidence="3">
    <location>
        <position position="149"/>
    </location>
</feature>
<evidence type="ECO:0000259" key="2">
    <source>
        <dbReference type="Pfam" id="PF22548"/>
    </source>
</evidence>
<dbReference type="EMBL" id="UINC01124558">
    <property type="protein sequence ID" value="SVD01785.1"/>
    <property type="molecule type" value="Genomic_DNA"/>
</dbReference>
<protein>
    <recommendedName>
        <fullName evidence="2">TOTE conflict system primase domain-containing protein</fullName>
    </recommendedName>
</protein>
<organism evidence="3">
    <name type="scientific">marine metagenome</name>
    <dbReference type="NCBI Taxonomy" id="408172"/>
    <lineage>
        <taxon>unclassified sequences</taxon>
        <taxon>metagenomes</taxon>
        <taxon>ecological metagenomes</taxon>
    </lineage>
</organism>
<proteinExistence type="predicted"/>
<dbReference type="AlphaFoldDB" id="A0A382RX87"/>
<gene>
    <name evidence="3" type="ORF">METZ01_LOCUS354639</name>
</gene>
<dbReference type="InterPro" id="IPR054347">
    <property type="entry name" value="TOTE_primase"/>
</dbReference>
<name>A0A382RX87_9ZZZZ</name>
<sequence length="149" mass="17464">MNDARYPNISAIDNRLAELENEKQRLLALREALRSAQNERSVQTFTPEQKVALFRQRFRGREDIFANRWQNQQGRSGYSVACDNEWVNGVCNKPRIKCQDCSHRKFSELNERIIYRHLAGHQVVGLYPLLKDNTCYLLAADFDKGCWQE</sequence>
<feature type="domain" description="TOTE conflict system primase" evidence="2">
    <location>
        <begin position="49"/>
        <end position="149"/>
    </location>
</feature>
<reference evidence="3" key="1">
    <citation type="submission" date="2018-05" db="EMBL/GenBank/DDBJ databases">
        <authorList>
            <person name="Lanie J.A."/>
            <person name="Ng W.-L."/>
            <person name="Kazmierczak K.M."/>
            <person name="Andrzejewski T.M."/>
            <person name="Davidsen T.M."/>
            <person name="Wayne K.J."/>
            <person name="Tettelin H."/>
            <person name="Glass J.I."/>
            <person name="Rusch D."/>
            <person name="Podicherti R."/>
            <person name="Tsui H.-C.T."/>
            <person name="Winkler M.E."/>
        </authorList>
    </citation>
    <scope>NUCLEOTIDE SEQUENCE</scope>
</reference>